<dbReference type="Gene3D" id="3.90.780.10">
    <property type="entry name" value="5'-Nucleotidase, C-terminal domain"/>
    <property type="match status" value="1"/>
</dbReference>
<sequence>MSTKKFLSMFLVLLCVFSIFFAESIELQILATSDLHGRFLPYDYALNQPDYSGSLAQVATIIRELKSENPSNTILIDNGDTIQENLSHIFLDDAIHPMIFALNEMNYDVFVLGNHEFNYGIPTLKKVMRQFVPKDEDPNSVLCGNVYNPDGTRLAAPYKIVTTEDGIKVGIIGMVTPNITRWDAANLKDYIVVDPVDEVRIAVAQLKGKVDVIVGAFHMGLEQEYDTYGSGVLDILKITPDLDVVILGHAHQKIAEMYYYNGKIYRAINGKIFDERENDITQEVKLNGTLLVEPASRGGVVSQVVLELEKKDDKFEIVDKRSANHDVKTSSGYVQPDKELTRKLKPFHYKALDYANEEIGFLVGGPLVPEDEIKGIPQVWIQPTALLDLINSVQMYFGEQVIDRKIDVSAAAAFREDANIKEGPIKRSDISLIYKYDNTLYVLEVTGSQLKKYMEWSVSFYNQYQPNDLTISFNSRIPGYNYDIFKGVYYEIDISKPVGERIVNLRRSDGTSIKDQDVLTLTVNNYRANTQLLTYGPVFKEGEPLPKLLGRTEDHPNFSAISGGDLRKLIEKYIIEVKNGVLKPEYEENWKIIGNDWDEELHNLVKELANEGIIEVNKYKPVRVEDIQSFIKAY</sequence>
<dbReference type="PRINTS" id="PR01607">
    <property type="entry name" value="APYRASEFAMLY"/>
</dbReference>
<dbReference type="Gene3D" id="3.60.21.10">
    <property type="match status" value="1"/>
</dbReference>
<dbReference type="GO" id="GO:0008663">
    <property type="term" value="F:2',3'-cyclic-nucleotide 2'-phosphodiesterase activity"/>
    <property type="evidence" value="ECO:0007669"/>
    <property type="project" value="UniProtKB-EC"/>
</dbReference>
<dbReference type="Proteomes" id="UP000032809">
    <property type="component" value="Chromosome I"/>
</dbReference>
<dbReference type="SUPFAM" id="SSF56300">
    <property type="entry name" value="Metallo-dependent phosphatases"/>
    <property type="match status" value="1"/>
</dbReference>
<dbReference type="InterPro" id="IPR029052">
    <property type="entry name" value="Metallo-depent_PP-like"/>
</dbReference>
<organism evidence="5 6">
    <name type="scientific">Defluviitoga tunisiensis</name>
    <dbReference type="NCBI Taxonomy" id="1006576"/>
    <lineage>
        <taxon>Bacteria</taxon>
        <taxon>Thermotogati</taxon>
        <taxon>Thermotogota</taxon>
        <taxon>Thermotogae</taxon>
        <taxon>Petrotogales</taxon>
        <taxon>Petrotogaceae</taxon>
        <taxon>Defluviitoga</taxon>
    </lineage>
</organism>
<dbReference type="HOGENOM" id="CLU_005854_4_4_0"/>
<dbReference type="InterPro" id="IPR006146">
    <property type="entry name" value="5'-Nucleotdase_CS"/>
</dbReference>
<gene>
    <name evidence="5" type="primary">cpdB</name>
    <name evidence="5" type="ORF">DTL3_1046</name>
</gene>
<dbReference type="PROSITE" id="PS00786">
    <property type="entry name" value="5_NUCLEOTIDASE_2"/>
    <property type="match status" value="1"/>
</dbReference>
<evidence type="ECO:0000259" key="4">
    <source>
        <dbReference type="Pfam" id="PF02872"/>
    </source>
</evidence>
<dbReference type="InterPro" id="IPR036907">
    <property type="entry name" value="5'-Nucleotdase_C_sf"/>
</dbReference>
<dbReference type="GO" id="GO:0009166">
    <property type="term" value="P:nucleotide catabolic process"/>
    <property type="evidence" value="ECO:0007669"/>
    <property type="project" value="InterPro"/>
</dbReference>
<keyword evidence="6" id="KW-1185">Reference proteome</keyword>
<dbReference type="Pfam" id="PF00149">
    <property type="entry name" value="Metallophos"/>
    <property type="match status" value="1"/>
</dbReference>
<dbReference type="InterPro" id="IPR008334">
    <property type="entry name" value="5'-Nucleotdase_C"/>
</dbReference>
<dbReference type="PANTHER" id="PTHR11575:SF6">
    <property type="entry name" value="2',3'-CYCLIC-NUCLEOTIDE 2'-PHOSPHODIESTERASE_3'-NUCLEOTIDASE"/>
    <property type="match status" value="1"/>
</dbReference>
<comment type="similarity">
    <text evidence="2">Belongs to the 5'-nucleotidase family.</text>
</comment>
<evidence type="ECO:0000259" key="3">
    <source>
        <dbReference type="Pfam" id="PF00149"/>
    </source>
</evidence>
<dbReference type="Pfam" id="PF02872">
    <property type="entry name" value="5_nucleotid_C"/>
    <property type="match status" value="1"/>
</dbReference>
<protein>
    <submittedName>
        <fullName evidence="5">Bifunctional 2',3'-cyclic-nucleotide 2'-phosphodiesterase/2',3'-cyclic-nucleotide 2'-phosphodiesterase</fullName>
        <ecNumber evidence="5">3.1.4.16</ecNumber>
    </submittedName>
</protein>
<dbReference type="EC" id="3.1.4.16" evidence="5"/>
<dbReference type="GO" id="GO:0000166">
    <property type="term" value="F:nucleotide binding"/>
    <property type="evidence" value="ECO:0007669"/>
    <property type="project" value="UniProtKB-KW"/>
</dbReference>
<keyword evidence="2" id="KW-0547">Nucleotide-binding</keyword>
<proteinExistence type="inferred from homology"/>
<dbReference type="SUPFAM" id="SSF55816">
    <property type="entry name" value="5'-nucleotidase (syn. UDP-sugar hydrolase), C-terminal domain"/>
    <property type="match status" value="1"/>
</dbReference>
<evidence type="ECO:0000313" key="6">
    <source>
        <dbReference type="Proteomes" id="UP000032809"/>
    </source>
</evidence>
<keyword evidence="1" id="KW-0732">Signal</keyword>
<dbReference type="PATRIC" id="fig|1006576.9.peg.1038"/>
<dbReference type="AlphaFoldDB" id="A0A0C7P278"/>
<accession>A0A0C7P278</accession>
<evidence type="ECO:0000256" key="1">
    <source>
        <dbReference type="ARBA" id="ARBA00022729"/>
    </source>
</evidence>
<dbReference type="InterPro" id="IPR006179">
    <property type="entry name" value="5_nucleotidase/apyrase"/>
</dbReference>
<evidence type="ECO:0000313" key="5">
    <source>
        <dbReference type="EMBL" id="CEP78350.1"/>
    </source>
</evidence>
<feature type="domain" description="5'-Nucleotidase C-terminal" evidence="4">
    <location>
        <begin position="379"/>
        <end position="529"/>
    </location>
</feature>
<dbReference type="PANTHER" id="PTHR11575">
    <property type="entry name" value="5'-NUCLEOTIDASE-RELATED"/>
    <property type="match status" value="1"/>
</dbReference>
<dbReference type="InterPro" id="IPR004843">
    <property type="entry name" value="Calcineurin-like_PHP"/>
</dbReference>
<dbReference type="RefSeq" id="WP_052670391.1">
    <property type="nucleotide sequence ID" value="NZ_LN824141.1"/>
</dbReference>
<name>A0A0C7P278_DEFTU</name>
<keyword evidence="2 5" id="KW-0378">Hydrolase</keyword>
<dbReference type="PROSITE" id="PS00785">
    <property type="entry name" value="5_NUCLEOTIDASE_1"/>
    <property type="match status" value="1"/>
</dbReference>
<dbReference type="STRING" id="1006576.DTL3_1046"/>
<dbReference type="KEGG" id="dtn:DTL3_1046"/>
<feature type="domain" description="Calcineurin-like phosphoesterase" evidence="3">
    <location>
        <begin position="28"/>
        <end position="252"/>
    </location>
</feature>
<dbReference type="EMBL" id="LN824141">
    <property type="protein sequence ID" value="CEP78350.1"/>
    <property type="molecule type" value="Genomic_DNA"/>
</dbReference>
<dbReference type="GO" id="GO:0046872">
    <property type="term" value="F:metal ion binding"/>
    <property type="evidence" value="ECO:0007669"/>
    <property type="project" value="InterPro"/>
</dbReference>
<reference evidence="6" key="1">
    <citation type="submission" date="2014-11" db="EMBL/GenBank/DDBJ databases">
        <authorList>
            <person name="Wibberg D."/>
        </authorList>
    </citation>
    <scope>NUCLEOTIDE SEQUENCE [LARGE SCALE GENOMIC DNA]</scope>
    <source>
        <strain evidence="6">L3</strain>
    </source>
</reference>
<dbReference type="GO" id="GO:0030288">
    <property type="term" value="C:outer membrane-bounded periplasmic space"/>
    <property type="evidence" value="ECO:0007669"/>
    <property type="project" value="TreeGrafter"/>
</dbReference>
<evidence type="ECO:0000256" key="2">
    <source>
        <dbReference type="RuleBase" id="RU362119"/>
    </source>
</evidence>